<evidence type="ECO:0000256" key="3">
    <source>
        <dbReference type="ARBA" id="ARBA00022989"/>
    </source>
</evidence>
<evidence type="ECO:0000313" key="7">
    <source>
        <dbReference type="EMBL" id="SNR64685.1"/>
    </source>
</evidence>
<evidence type="ECO:0000256" key="1">
    <source>
        <dbReference type="ARBA" id="ARBA00004167"/>
    </source>
</evidence>
<keyword evidence="3 5" id="KW-1133">Transmembrane helix</keyword>
<reference evidence="8" key="1">
    <citation type="submission" date="2017-06" db="EMBL/GenBank/DDBJ databases">
        <authorList>
            <person name="Varghese N."/>
            <person name="Submissions S."/>
        </authorList>
    </citation>
    <scope>NUCLEOTIDE SEQUENCE [LARGE SCALE GENOMIC DNA]</scope>
    <source>
        <strain evidence="8">DSM 15668</strain>
    </source>
</reference>
<dbReference type="GO" id="GO:0005886">
    <property type="term" value="C:plasma membrane"/>
    <property type="evidence" value="ECO:0007669"/>
    <property type="project" value="InterPro"/>
</dbReference>
<sequence>MILSRFKSFIVKLGQILKSRVFFRFLRVFFLTIFIFFFYKFSVEVFHYSLQKLEGKGINFENLKVVPGKFIKVEFSGVKYKRGGVLFYGRDGKVVFDILSSIREFKPVFSDVELKSFRLIIEGEKERESDSFKIPDFESISLPFKVDRIGIGDGEIKFMGTNVCFNGLLYENRKFIVKPLELDIKGRIFSFSQITGKIKNEKIFINRFSVSSNFGKVDVRAGGDIYLKVFNATISGKFNRYRFNVLLSKDSTNLYSKGFFEIPQFLDKIFFDVKLQVLEDVFVSGTLYPYGKSLETEFSGKVSKSKVNIRGFLNGDLQIGEFKVKNLVGEYSLVGDLTSPVFIFKGGSDLLSFNNGKLSNLKVSLNLRQFDRIEGNFSFKRGGLFDVSLQGSVRKRKFLFSGDIRNFNLKDNFLKKLLSQDTLNWIPDVKGKVVFNGEFNENRLKKFQATLIADEFYFRGFSGQGELRTVLFGKDKLSLYGKIKSSEGEIVLNGTASIDSKTLNLKVDVKDFSVSSLDFLSKEGLAGIVSGKGSVEGKFSELSGTFQFYSPEFSYFGEKFSAVKGELIFSYPSLFLMAKSDDERLTISKLTIDFFPRFSIEVLGKVRNFHLATLEKIFSRYKIDSPLTLKGVATGDFNVSFRTEKKNPFRMEIGISRFDGSYELPSIVSGSAIGRGKVVFDKYLTVEIKGVSKNTSLATIPFEGGEFQLSFENAQLKISGKKFSLSLVDKSKIGFDAVVDIQEKKIDTDFNMEGEKKISSFRAIFSLAGKVLGTFDSFEIPVTGKVNIESDYFLNNHKFSFSGKLLEPQNKGKFMFSSRNGNIEVSVDNKTLNLEGKLKDIGLKTKKGKVLIGLMTAELSIPDFDFTRIEGDVAIPVVSFVPDDEALPVIYSSTGVYVTVKGMSVSVADTGFSFDGGWLEIKDLFLDEEKIEGKFEGSFDGEKVVEVAKLQNTVNAVSGEIGVSGRFKYSFESEKLNYFLSVTSDRLKMRVKYVLAKLTFTDVNIGIEDGKLQYLFAGVSAGGGNIVISGKGKISLSAFNIPVGEAGVWRARVTGNLNYDGKKVKGTVTVSRPVILKLAKDDKETSGIFLPFEADIGINFAEPIVLRSPLWEVKVLPTLKFTVRDSIPVVSGNFFVLGGKIKYMGKEFQIDYGSGVIDNLLDLKGTINIASTSKVNDYYIYMFIRGSLKAPVLYFSSEPPLSREQILSLLMTGATPSDMERSNEIFPVVQVAYYASSFLLKPVEKQFTKILSLESFVVEPYITKYGETVFKLSLTKRIGNRLRLIGYQTTGQDPEFSVGFQYFIGRYKNFYLEYLYSNYYANEYGIGFDVRFNDWEDLKKLRLRK</sequence>
<keyword evidence="2 5" id="KW-0812">Transmembrane</keyword>
<keyword evidence="4 5" id="KW-0472">Membrane</keyword>
<evidence type="ECO:0000313" key="8">
    <source>
        <dbReference type="Proteomes" id="UP000198405"/>
    </source>
</evidence>
<evidence type="ECO:0000259" key="6">
    <source>
        <dbReference type="Pfam" id="PF04357"/>
    </source>
</evidence>
<feature type="domain" description="Translocation and assembly module TamB C-terminal" evidence="6">
    <location>
        <begin position="1074"/>
        <end position="1311"/>
    </location>
</feature>
<organism evidence="7 8">
    <name type="scientific">Desulfurobacterium atlanticum</name>
    <dbReference type="NCBI Taxonomy" id="240169"/>
    <lineage>
        <taxon>Bacteria</taxon>
        <taxon>Pseudomonadati</taxon>
        <taxon>Aquificota</taxon>
        <taxon>Aquificia</taxon>
        <taxon>Desulfurobacteriales</taxon>
        <taxon>Desulfurobacteriaceae</taxon>
        <taxon>Desulfurobacterium</taxon>
    </lineage>
</organism>
<dbReference type="Proteomes" id="UP000198405">
    <property type="component" value="Unassembled WGS sequence"/>
</dbReference>
<evidence type="ECO:0000256" key="2">
    <source>
        <dbReference type="ARBA" id="ARBA00022692"/>
    </source>
</evidence>
<dbReference type="Pfam" id="PF04357">
    <property type="entry name" value="TamB"/>
    <property type="match status" value="1"/>
</dbReference>
<evidence type="ECO:0000256" key="4">
    <source>
        <dbReference type="ARBA" id="ARBA00023136"/>
    </source>
</evidence>
<name>A0A238Y0D5_9BACT</name>
<keyword evidence="8" id="KW-1185">Reference proteome</keyword>
<protein>
    <recommendedName>
        <fullName evidence="6">Translocation and assembly module TamB C-terminal domain-containing protein</fullName>
    </recommendedName>
</protein>
<proteinExistence type="predicted"/>
<dbReference type="InterPro" id="IPR007452">
    <property type="entry name" value="TamB_C"/>
</dbReference>
<gene>
    <name evidence="7" type="ORF">SAMN06265340_10218</name>
</gene>
<accession>A0A238Y0D5</accession>
<dbReference type="GO" id="GO:0009306">
    <property type="term" value="P:protein secretion"/>
    <property type="evidence" value="ECO:0007669"/>
    <property type="project" value="InterPro"/>
</dbReference>
<comment type="subcellular location">
    <subcellularLocation>
        <location evidence="1">Membrane</location>
        <topology evidence="1">Single-pass membrane protein</topology>
    </subcellularLocation>
</comment>
<feature type="transmembrane region" description="Helical" evidence="5">
    <location>
        <begin position="21"/>
        <end position="39"/>
    </location>
</feature>
<dbReference type="EMBL" id="FZOB01000002">
    <property type="protein sequence ID" value="SNR64685.1"/>
    <property type="molecule type" value="Genomic_DNA"/>
</dbReference>
<evidence type="ECO:0000256" key="5">
    <source>
        <dbReference type="SAM" id="Phobius"/>
    </source>
</evidence>